<reference evidence="8" key="1">
    <citation type="journal article" date="2020" name="Stud. Mycol.">
        <title>101 Dothideomycetes genomes: a test case for predicting lifestyles and emergence of pathogens.</title>
        <authorList>
            <person name="Haridas S."/>
            <person name="Albert R."/>
            <person name="Binder M."/>
            <person name="Bloem J."/>
            <person name="Labutti K."/>
            <person name="Salamov A."/>
            <person name="Andreopoulos B."/>
            <person name="Baker S."/>
            <person name="Barry K."/>
            <person name="Bills G."/>
            <person name="Bluhm B."/>
            <person name="Cannon C."/>
            <person name="Castanera R."/>
            <person name="Culley D."/>
            <person name="Daum C."/>
            <person name="Ezra D."/>
            <person name="Gonzalez J."/>
            <person name="Henrissat B."/>
            <person name="Kuo A."/>
            <person name="Liang C."/>
            <person name="Lipzen A."/>
            <person name="Lutzoni F."/>
            <person name="Magnuson J."/>
            <person name="Mondo S."/>
            <person name="Nolan M."/>
            <person name="Ohm R."/>
            <person name="Pangilinan J."/>
            <person name="Park H.-J."/>
            <person name="Ramirez L."/>
            <person name="Alfaro M."/>
            <person name="Sun H."/>
            <person name="Tritt A."/>
            <person name="Yoshinaga Y."/>
            <person name="Zwiers L.-H."/>
            <person name="Turgeon B."/>
            <person name="Goodwin S."/>
            <person name="Spatafora J."/>
            <person name="Crous P."/>
            <person name="Grigoriev I."/>
        </authorList>
    </citation>
    <scope>NUCLEOTIDE SEQUENCE</scope>
    <source>
        <strain evidence="8">CBS 101060</strain>
    </source>
</reference>
<dbReference type="Proteomes" id="UP000799429">
    <property type="component" value="Unassembled WGS sequence"/>
</dbReference>
<evidence type="ECO:0000256" key="1">
    <source>
        <dbReference type="ARBA" id="ARBA00001947"/>
    </source>
</evidence>
<dbReference type="GO" id="GO:0004022">
    <property type="term" value="F:alcohol dehydrogenase (NAD+) activity"/>
    <property type="evidence" value="ECO:0007669"/>
    <property type="project" value="TreeGrafter"/>
</dbReference>
<name>A0A9P4VN92_9PEZI</name>
<dbReference type="InterPro" id="IPR013154">
    <property type="entry name" value="ADH-like_N"/>
</dbReference>
<keyword evidence="5" id="KW-0560">Oxidoreductase</keyword>
<dbReference type="GO" id="GO:0005737">
    <property type="term" value="C:cytoplasm"/>
    <property type="evidence" value="ECO:0007669"/>
    <property type="project" value="TreeGrafter"/>
</dbReference>
<evidence type="ECO:0000256" key="5">
    <source>
        <dbReference type="ARBA" id="ARBA00023002"/>
    </source>
</evidence>
<comment type="cofactor">
    <cofactor evidence="1">
        <name>Zn(2+)</name>
        <dbReference type="ChEBI" id="CHEBI:29105"/>
    </cofactor>
</comment>
<dbReference type="AlphaFoldDB" id="A0A9P4VN92"/>
<dbReference type="GO" id="GO:0046872">
    <property type="term" value="F:metal ion binding"/>
    <property type="evidence" value="ECO:0007669"/>
    <property type="project" value="UniProtKB-KW"/>
</dbReference>
<dbReference type="Pfam" id="PF08240">
    <property type="entry name" value="ADH_N"/>
    <property type="match status" value="1"/>
</dbReference>
<dbReference type="PANTHER" id="PTHR42940:SF7">
    <property type="entry name" value="ALCOHOL DEHYDROGENASE-LIKE N-TERMINAL DOMAIN-CONTAINING PROTEIN"/>
    <property type="match status" value="1"/>
</dbReference>
<dbReference type="SUPFAM" id="SSF50129">
    <property type="entry name" value="GroES-like"/>
    <property type="match status" value="1"/>
</dbReference>
<evidence type="ECO:0000259" key="7">
    <source>
        <dbReference type="SMART" id="SM00829"/>
    </source>
</evidence>
<keyword evidence="3" id="KW-0479">Metal-binding</keyword>
<sequence>MAESIPKKCKAAVIEKFNSPLVIKEMDVPKPASGEVLIKVHACGVCATDASIIAGHMPVGLPLIPGHEVIGRVVKLGDGETKWKIGDIVGGGWHGGHDGTCKSCSRGVFQCCSKQAINGVTRSGGYAEYTTLRSEAAVRIPDGVDLAEAAPLLCAGVTVFNGMRQLGITPASLVAVQGIGGLGHLAIQYAKKMGYRVVAISSSESKKNLSIQLGASAYVDSSKEDVAEEIQKLGGAAMVVVTAPNPEVFDSLIKACAPKGKVLLLSVAGEVKINTIPMVLKAISLCGWPSGHALDSEETISFAQNHGVKCMIEKFPLDKANDAVDHLKAGKPRFRAVLTMD</sequence>
<evidence type="ECO:0000256" key="6">
    <source>
        <dbReference type="ARBA" id="ARBA00023027"/>
    </source>
</evidence>
<gene>
    <name evidence="8" type="ORF">M501DRAFT_1060962</name>
</gene>
<comment type="caution">
    <text evidence="8">The sequence shown here is derived from an EMBL/GenBank/DDBJ whole genome shotgun (WGS) entry which is preliminary data.</text>
</comment>
<dbReference type="Gene3D" id="3.40.50.720">
    <property type="entry name" value="NAD(P)-binding Rossmann-like Domain"/>
    <property type="match status" value="1"/>
</dbReference>
<dbReference type="EMBL" id="MU006109">
    <property type="protein sequence ID" value="KAF2835452.1"/>
    <property type="molecule type" value="Genomic_DNA"/>
</dbReference>
<dbReference type="SUPFAM" id="SSF51735">
    <property type="entry name" value="NAD(P)-binding Rossmann-fold domains"/>
    <property type="match status" value="1"/>
</dbReference>
<comment type="similarity">
    <text evidence="2">Belongs to the zinc-containing alcohol dehydrogenase family.</text>
</comment>
<dbReference type="OrthoDB" id="1560166at2759"/>
<evidence type="ECO:0000256" key="2">
    <source>
        <dbReference type="ARBA" id="ARBA00008072"/>
    </source>
</evidence>
<evidence type="ECO:0000256" key="3">
    <source>
        <dbReference type="ARBA" id="ARBA00022723"/>
    </source>
</evidence>
<dbReference type="FunFam" id="3.40.50.720:FF:000039">
    <property type="entry name" value="Alcohol dehydrogenase AdhP"/>
    <property type="match status" value="1"/>
</dbReference>
<dbReference type="Pfam" id="PF00107">
    <property type="entry name" value="ADH_zinc_N"/>
    <property type="match status" value="1"/>
</dbReference>
<dbReference type="SMART" id="SM00829">
    <property type="entry name" value="PKS_ER"/>
    <property type="match status" value="1"/>
</dbReference>
<keyword evidence="4" id="KW-0862">Zinc</keyword>
<dbReference type="InterPro" id="IPR011032">
    <property type="entry name" value="GroES-like_sf"/>
</dbReference>
<keyword evidence="9" id="KW-1185">Reference proteome</keyword>
<organism evidence="8 9">
    <name type="scientific">Patellaria atrata CBS 101060</name>
    <dbReference type="NCBI Taxonomy" id="1346257"/>
    <lineage>
        <taxon>Eukaryota</taxon>
        <taxon>Fungi</taxon>
        <taxon>Dikarya</taxon>
        <taxon>Ascomycota</taxon>
        <taxon>Pezizomycotina</taxon>
        <taxon>Dothideomycetes</taxon>
        <taxon>Dothideomycetes incertae sedis</taxon>
        <taxon>Patellariales</taxon>
        <taxon>Patellariaceae</taxon>
        <taxon>Patellaria</taxon>
    </lineage>
</organism>
<evidence type="ECO:0000313" key="9">
    <source>
        <dbReference type="Proteomes" id="UP000799429"/>
    </source>
</evidence>
<proteinExistence type="inferred from homology"/>
<dbReference type="Gene3D" id="3.90.180.10">
    <property type="entry name" value="Medium-chain alcohol dehydrogenases, catalytic domain"/>
    <property type="match status" value="1"/>
</dbReference>
<dbReference type="InterPro" id="IPR036291">
    <property type="entry name" value="NAD(P)-bd_dom_sf"/>
</dbReference>
<dbReference type="PANTHER" id="PTHR42940">
    <property type="entry name" value="ALCOHOL DEHYDROGENASE 1-RELATED"/>
    <property type="match status" value="1"/>
</dbReference>
<evidence type="ECO:0000313" key="8">
    <source>
        <dbReference type="EMBL" id="KAF2835452.1"/>
    </source>
</evidence>
<accession>A0A9P4VN92</accession>
<protein>
    <submittedName>
        <fullName evidence="8">GroES-like protein</fullName>
    </submittedName>
</protein>
<dbReference type="InterPro" id="IPR013149">
    <property type="entry name" value="ADH-like_C"/>
</dbReference>
<dbReference type="InterPro" id="IPR020843">
    <property type="entry name" value="ER"/>
</dbReference>
<feature type="domain" description="Enoyl reductase (ER)" evidence="7">
    <location>
        <begin position="16"/>
        <end position="338"/>
    </location>
</feature>
<keyword evidence="6" id="KW-0520">NAD</keyword>
<evidence type="ECO:0000256" key="4">
    <source>
        <dbReference type="ARBA" id="ARBA00022833"/>
    </source>
</evidence>